<dbReference type="STRING" id="1209989.TepRe1_1413"/>
<dbReference type="Proteomes" id="UP000010802">
    <property type="component" value="Chromosome"/>
</dbReference>
<accession>L0S327</accession>
<proteinExistence type="predicted"/>
<evidence type="ECO:0000313" key="1">
    <source>
        <dbReference type="EMBL" id="CCP26278.1"/>
    </source>
</evidence>
<dbReference type="Gene3D" id="3.30.1490.300">
    <property type="match status" value="1"/>
</dbReference>
<dbReference type="KEGG" id="tae:TepiRe1_1525"/>
<dbReference type="EMBL" id="HF563609">
    <property type="protein sequence ID" value="CCP26278.1"/>
    <property type="molecule type" value="Genomic_DNA"/>
</dbReference>
<organism evidence="1 2">
    <name type="scientific">Tepidanaerobacter acetatoxydans (strain DSM 21804 / JCM 16047 / Re1)</name>
    <dbReference type="NCBI Taxonomy" id="1209989"/>
    <lineage>
        <taxon>Bacteria</taxon>
        <taxon>Bacillati</taxon>
        <taxon>Bacillota</taxon>
        <taxon>Clostridia</taxon>
        <taxon>Thermosediminibacterales</taxon>
        <taxon>Tepidanaerobacteraceae</taxon>
        <taxon>Tepidanaerobacter</taxon>
    </lineage>
</organism>
<name>F4LVH3_TEPAE</name>
<dbReference type="AlphaFoldDB" id="F4LVH3"/>
<accession>F4LVH3</accession>
<reference evidence="2" key="1">
    <citation type="journal article" date="2013" name="Genome Announc.">
        <title>First genome sequence of a syntrophic acetate-oxidizing bacterium, Tepidanaerobacter acetatoxydans strain Re1.</title>
        <authorList>
            <person name="Manzoor S."/>
            <person name="Bongcam-Rudloff E."/>
            <person name="Schnurer A."/>
            <person name="Muller B."/>
        </authorList>
    </citation>
    <scope>NUCLEOTIDE SEQUENCE [LARGE SCALE GENOMIC DNA]</scope>
    <source>
        <strain evidence="2">Re1</strain>
    </source>
</reference>
<dbReference type="RefSeq" id="WP_013778482.1">
    <property type="nucleotide sequence ID" value="NC_015519.1"/>
</dbReference>
<evidence type="ECO:0000313" key="2">
    <source>
        <dbReference type="Proteomes" id="UP000010802"/>
    </source>
</evidence>
<dbReference type="PANTHER" id="PTHR32432:SF3">
    <property type="entry name" value="ETHANOLAMINE UTILIZATION PROTEIN EUTJ"/>
    <property type="match status" value="1"/>
</dbReference>
<protein>
    <submittedName>
        <fullName evidence="1">Type IV pilus assembly protein PilM</fullName>
    </submittedName>
</protein>
<dbReference type="OrthoDB" id="9765023at2"/>
<dbReference type="Pfam" id="PF11104">
    <property type="entry name" value="PilM_2"/>
    <property type="match status" value="1"/>
</dbReference>
<gene>
    <name evidence="1" type="ordered locus">TEPIRE1_1525</name>
</gene>
<keyword evidence="2" id="KW-1185">Reference proteome</keyword>
<dbReference type="KEGG" id="tep:TepRe1_1413"/>
<dbReference type="PANTHER" id="PTHR32432">
    <property type="entry name" value="CELL DIVISION PROTEIN FTSA-RELATED"/>
    <property type="match status" value="1"/>
</dbReference>
<sequence>MLFEPLCIGIDLGVDSIKVAHLAKKRNTKTIKSLYKIENPIGKIAFDRPEEKDAICQCFAKINKIFPSKSAVIGISSKHLIFRNVRFPLLKGRELYEAIFWEIQEFSAMFNGEFISDYELLDNRNNTYHILLAAASKDIAMDYAKIAVDAGLPLKALDVYPLANARVLETQKKHGVTAIIDLNSSHSEITMVDNGKIVFNRCLDFFDINKIDDELCKIIKTDSSWFNNIKTGFDFLPLPYQNIILEISRTFEFYSLQSKGCRINEIMLIGKAGESHYCKDIFRSYFHIEVYTGREIKLDFVNENIKSNGDYVDYISAIGFALRG</sequence>
<dbReference type="PATRIC" id="fig|1209989.3.peg.1730"/>
<dbReference type="eggNOG" id="COG4972">
    <property type="taxonomic scope" value="Bacteria"/>
</dbReference>
<dbReference type="HOGENOM" id="CLU_857734_0_0_9"/>
<dbReference type="Gene3D" id="3.30.420.40">
    <property type="match status" value="2"/>
</dbReference>
<dbReference type="InterPro" id="IPR005883">
    <property type="entry name" value="PilM"/>
</dbReference>
<dbReference type="InterPro" id="IPR050696">
    <property type="entry name" value="FtsA/MreB"/>
</dbReference>